<accession>A0A2P5FYL0</accession>
<organism evidence="3 4">
    <name type="scientific">Trema orientale</name>
    <name type="common">Charcoal tree</name>
    <name type="synonym">Celtis orientalis</name>
    <dbReference type="NCBI Taxonomy" id="63057"/>
    <lineage>
        <taxon>Eukaryota</taxon>
        <taxon>Viridiplantae</taxon>
        <taxon>Streptophyta</taxon>
        <taxon>Embryophyta</taxon>
        <taxon>Tracheophyta</taxon>
        <taxon>Spermatophyta</taxon>
        <taxon>Magnoliopsida</taxon>
        <taxon>eudicotyledons</taxon>
        <taxon>Gunneridae</taxon>
        <taxon>Pentapetalae</taxon>
        <taxon>rosids</taxon>
        <taxon>fabids</taxon>
        <taxon>Rosales</taxon>
        <taxon>Cannabaceae</taxon>
        <taxon>Trema</taxon>
    </lineage>
</organism>
<dbReference type="Proteomes" id="UP000237000">
    <property type="component" value="Unassembled WGS sequence"/>
</dbReference>
<evidence type="ECO:0008006" key="5">
    <source>
        <dbReference type="Google" id="ProtNLM"/>
    </source>
</evidence>
<feature type="region of interest" description="Disordered" evidence="1">
    <location>
        <begin position="21"/>
        <end position="43"/>
    </location>
</feature>
<evidence type="ECO:0000256" key="2">
    <source>
        <dbReference type="SAM" id="Phobius"/>
    </source>
</evidence>
<keyword evidence="4" id="KW-1185">Reference proteome</keyword>
<evidence type="ECO:0000256" key="1">
    <source>
        <dbReference type="SAM" id="MobiDB-lite"/>
    </source>
</evidence>
<feature type="transmembrane region" description="Helical" evidence="2">
    <location>
        <begin position="79"/>
        <end position="101"/>
    </location>
</feature>
<reference evidence="4" key="1">
    <citation type="submission" date="2016-06" db="EMBL/GenBank/DDBJ databases">
        <title>Parallel loss of symbiosis genes in relatives of nitrogen-fixing non-legume Parasponia.</title>
        <authorList>
            <person name="Van Velzen R."/>
            <person name="Holmer R."/>
            <person name="Bu F."/>
            <person name="Rutten L."/>
            <person name="Van Zeijl A."/>
            <person name="Liu W."/>
            <person name="Santuari L."/>
            <person name="Cao Q."/>
            <person name="Sharma T."/>
            <person name="Shen D."/>
            <person name="Roswanjaya Y."/>
            <person name="Wardhani T."/>
            <person name="Kalhor M.S."/>
            <person name="Jansen J."/>
            <person name="Van den Hoogen J."/>
            <person name="Gungor B."/>
            <person name="Hartog M."/>
            <person name="Hontelez J."/>
            <person name="Verver J."/>
            <person name="Yang W.-C."/>
            <person name="Schijlen E."/>
            <person name="Repin R."/>
            <person name="Schilthuizen M."/>
            <person name="Schranz E."/>
            <person name="Heidstra R."/>
            <person name="Miyata K."/>
            <person name="Fedorova E."/>
            <person name="Kohlen W."/>
            <person name="Bisseling T."/>
            <person name="Smit S."/>
            <person name="Geurts R."/>
        </authorList>
    </citation>
    <scope>NUCLEOTIDE SEQUENCE [LARGE SCALE GENOMIC DNA]</scope>
    <source>
        <strain evidence="4">cv. RG33-2</strain>
    </source>
</reference>
<dbReference type="InParanoid" id="A0A2P5FYL0"/>
<dbReference type="PANTHER" id="PTHR36072:SF2">
    <property type="entry name" value="OS01G0531000 PROTEIN"/>
    <property type="match status" value="1"/>
</dbReference>
<dbReference type="AlphaFoldDB" id="A0A2P5FYL0"/>
<comment type="caution">
    <text evidence="3">The sequence shown here is derived from an EMBL/GenBank/DDBJ whole genome shotgun (WGS) entry which is preliminary data.</text>
</comment>
<dbReference type="OrthoDB" id="10587429at2759"/>
<name>A0A2P5FYL0_TREOI</name>
<sequence length="102" mass="11309">MGKRGGSRKVANSAIWSSNSISLREETTGKKQQKRGRGGSSSNAKHLLKVEHLEKLAIWASWEASIPSLAKDWPLLGSLWVFLLTLLSFHAGCLFCFPTFLH</sequence>
<protein>
    <recommendedName>
        <fullName evidence="5">Transmembrane protein</fullName>
    </recommendedName>
</protein>
<gene>
    <name evidence="3" type="ORF">TorRG33x02_009150</name>
</gene>
<evidence type="ECO:0000313" key="3">
    <source>
        <dbReference type="EMBL" id="POO02854.1"/>
    </source>
</evidence>
<keyword evidence="2" id="KW-1133">Transmembrane helix</keyword>
<dbReference type="EMBL" id="JXTC01000003">
    <property type="protein sequence ID" value="POO02854.1"/>
    <property type="molecule type" value="Genomic_DNA"/>
</dbReference>
<proteinExistence type="predicted"/>
<keyword evidence="2" id="KW-0472">Membrane</keyword>
<evidence type="ECO:0000313" key="4">
    <source>
        <dbReference type="Proteomes" id="UP000237000"/>
    </source>
</evidence>
<keyword evidence="2" id="KW-0812">Transmembrane</keyword>
<dbReference type="PANTHER" id="PTHR36072">
    <property type="entry name" value="OS01G0541600 PROTEIN"/>
    <property type="match status" value="1"/>
</dbReference>